<gene>
    <name evidence="7" type="ORF">IM660_00520</name>
</gene>
<dbReference type="InterPro" id="IPR018485">
    <property type="entry name" value="FGGY_C"/>
</dbReference>
<feature type="domain" description="Carbohydrate kinase FGGY C-terminal" evidence="6">
    <location>
        <begin position="252"/>
        <end position="439"/>
    </location>
</feature>
<accession>A0A7M1STQ3</accession>
<dbReference type="Proteomes" id="UP000593758">
    <property type="component" value="Chromosome"/>
</dbReference>
<organism evidence="7 8">
    <name type="scientific">Ruania alkalisoli</name>
    <dbReference type="NCBI Taxonomy" id="2779775"/>
    <lineage>
        <taxon>Bacteria</taxon>
        <taxon>Bacillati</taxon>
        <taxon>Actinomycetota</taxon>
        <taxon>Actinomycetes</taxon>
        <taxon>Micrococcales</taxon>
        <taxon>Ruaniaceae</taxon>
        <taxon>Ruania</taxon>
    </lineage>
</organism>
<dbReference type="AlphaFoldDB" id="A0A7M1STQ3"/>
<keyword evidence="2" id="KW-0859">Xylose metabolism</keyword>
<feature type="domain" description="Carbohydrate kinase FGGY N-terminal" evidence="5">
    <location>
        <begin position="4"/>
        <end position="243"/>
    </location>
</feature>
<dbReference type="RefSeq" id="WP_193497513.1">
    <property type="nucleotide sequence ID" value="NZ_CP063169.1"/>
</dbReference>
<dbReference type="EMBL" id="CP063169">
    <property type="protein sequence ID" value="QOR70841.1"/>
    <property type="molecule type" value="Genomic_DNA"/>
</dbReference>
<dbReference type="GO" id="GO:0042732">
    <property type="term" value="P:D-xylose metabolic process"/>
    <property type="evidence" value="ECO:0007669"/>
    <property type="project" value="UniProtKB-KW"/>
</dbReference>
<keyword evidence="8" id="KW-1185">Reference proteome</keyword>
<keyword evidence="4" id="KW-0418">Kinase</keyword>
<sequence>MDVVIGIDASTTGTKAVAFGPSGEVHALTRASIERHSPEPTWHEQDAEEWWASTLDVLTRAANELAAAGHTVRAIGITHQRESFVCLDAQLQPLRPAMLWLDARAGAQVERLGDETVHHISGKPPSTTPSFYKLGWLADHEPQTLAAAQHVADVHAFLTHRLTGNLATSTASADPMGLVDMASNDWSDELLARVGLRREQMPTLVPPGGVVGHLTAHVAQLTGLPEGLPIIAGAGDGQSGGLGAGVSRKGLAYLSLGTSITLGVHAAEGAYASWDYRLLGSPLGEGVTIEGFINSGALSVAWFRKAFAGAIPEDPAGLEELLDSTDPGAGGLRYLPYLSGSATPFWDDQARGTFAGFTESHGAGEFYRAVLEGLGFETKVLLDRLEVPAGRVEEIVVLGGGSASSAWIEILASVLNRPLAISATTEATALGAAILAASAVGLVPGGVAAAAEAMSGVERRVQPTPELVAVYAPAAQSYAQLYPALKEWFRS</sequence>
<reference evidence="7 8" key="1">
    <citation type="submission" date="2020-10" db="EMBL/GenBank/DDBJ databases">
        <title>Haloactinobacterium sp. RN3S43, a bacterium isolated from saline soil.</title>
        <authorList>
            <person name="Sun J.-Q."/>
        </authorList>
    </citation>
    <scope>NUCLEOTIDE SEQUENCE [LARGE SCALE GENOMIC DNA]</scope>
    <source>
        <strain evidence="7 8">RN3S43</strain>
    </source>
</reference>
<dbReference type="CDD" id="cd07779">
    <property type="entry name" value="ASKHA_NBD_FGGY_YgcE-like"/>
    <property type="match status" value="1"/>
</dbReference>
<evidence type="ECO:0000256" key="4">
    <source>
        <dbReference type="ARBA" id="ARBA00022777"/>
    </source>
</evidence>
<evidence type="ECO:0000259" key="5">
    <source>
        <dbReference type="Pfam" id="PF00370"/>
    </source>
</evidence>
<evidence type="ECO:0000313" key="8">
    <source>
        <dbReference type="Proteomes" id="UP000593758"/>
    </source>
</evidence>
<dbReference type="InterPro" id="IPR043129">
    <property type="entry name" value="ATPase_NBD"/>
</dbReference>
<dbReference type="KEGG" id="halt:IM660_00520"/>
<keyword evidence="3" id="KW-0808">Transferase</keyword>
<evidence type="ECO:0000259" key="6">
    <source>
        <dbReference type="Pfam" id="PF02782"/>
    </source>
</evidence>
<dbReference type="PANTHER" id="PTHR43095">
    <property type="entry name" value="SUGAR KINASE"/>
    <property type="match status" value="1"/>
</dbReference>
<proteinExistence type="inferred from homology"/>
<dbReference type="Pfam" id="PF02782">
    <property type="entry name" value="FGGY_C"/>
    <property type="match status" value="1"/>
</dbReference>
<comment type="similarity">
    <text evidence="1">Belongs to the FGGY kinase family.</text>
</comment>
<dbReference type="PIRSF" id="PIRSF000538">
    <property type="entry name" value="GlpK"/>
    <property type="match status" value="1"/>
</dbReference>
<dbReference type="InterPro" id="IPR050406">
    <property type="entry name" value="FGGY_Carb_Kinase"/>
</dbReference>
<evidence type="ECO:0000313" key="7">
    <source>
        <dbReference type="EMBL" id="QOR70841.1"/>
    </source>
</evidence>
<name>A0A7M1STQ3_9MICO</name>
<dbReference type="SUPFAM" id="SSF53067">
    <property type="entry name" value="Actin-like ATPase domain"/>
    <property type="match status" value="2"/>
</dbReference>
<dbReference type="Pfam" id="PF00370">
    <property type="entry name" value="FGGY_N"/>
    <property type="match status" value="1"/>
</dbReference>
<evidence type="ECO:0000256" key="1">
    <source>
        <dbReference type="ARBA" id="ARBA00009156"/>
    </source>
</evidence>
<evidence type="ECO:0000256" key="3">
    <source>
        <dbReference type="ARBA" id="ARBA00022679"/>
    </source>
</evidence>
<dbReference type="InterPro" id="IPR018484">
    <property type="entry name" value="FGGY_N"/>
</dbReference>
<dbReference type="InterPro" id="IPR000577">
    <property type="entry name" value="Carb_kinase_FGGY"/>
</dbReference>
<protein>
    <recommendedName>
        <fullName evidence="9">Xylulokinase</fullName>
    </recommendedName>
</protein>
<dbReference type="PANTHER" id="PTHR43095:SF5">
    <property type="entry name" value="XYLULOSE KINASE"/>
    <property type="match status" value="1"/>
</dbReference>
<dbReference type="Gene3D" id="3.30.420.40">
    <property type="match status" value="2"/>
</dbReference>
<dbReference type="GO" id="GO:0016301">
    <property type="term" value="F:kinase activity"/>
    <property type="evidence" value="ECO:0007669"/>
    <property type="project" value="UniProtKB-KW"/>
</dbReference>
<evidence type="ECO:0008006" key="9">
    <source>
        <dbReference type="Google" id="ProtNLM"/>
    </source>
</evidence>
<evidence type="ECO:0000256" key="2">
    <source>
        <dbReference type="ARBA" id="ARBA00022629"/>
    </source>
</evidence>
<keyword evidence="2" id="KW-0119">Carbohydrate metabolism</keyword>